<dbReference type="InterPro" id="IPR013762">
    <property type="entry name" value="Integrase-like_cat_sf"/>
</dbReference>
<feature type="non-terminal residue" evidence="2">
    <location>
        <position position="74"/>
    </location>
</feature>
<evidence type="ECO:0000313" key="2">
    <source>
        <dbReference type="EMBL" id="VDI00143.1"/>
    </source>
</evidence>
<proteinExistence type="predicted"/>
<name>A0A8B6C571_MYTGA</name>
<dbReference type="GO" id="GO:0003677">
    <property type="term" value="F:DNA binding"/>
    <property type="evidence" value="ECO:0007669"/>
    <property type="project" value="InterPro"/>
</dbReference>
<keyword evidence="1" id="KW-0812">Transmembrane</keyword>
<accession>A0A8B6C571</accession>
<dbReference type="AlphaFoldDB" id="A0A8B6C571"/>
<reference evidence="2" key="1">
    <citation type="submission" date="2018-11" db="EMBL/GenBank/DDBJ databases">
        <authorList>
            <person name="Alioto T."/>
            <person name="Alioto T."/>
        </authorList>
    </citation>
    <scope>NUCLEOTIDE SEQUENCE</scope>
</reference>
<protein>
    <submittedName>
        <fullName evidence="2">Uncharacterized protein</fullName>
    </submittedName>
</protein>
<dbReference type="GO" id="GO:0006310">
    <property type="term" value="P:DNA recombination"/>
    <property type="evidence" value="ECO:0007669"/>
    <property type="project" value="InterPro"/>
</dbReference>
<gene>
    <name evidence="2" type="ORF">MGAL_10B093011</name>
</gene>
<keyword evidence="1" id="KW-0472">Membrane</keyword>
<organism evidence="2 3">
    <name type="scientific">Mytilus galloprovincialis</name>
    <name type="common">Mediterranean mussel</name>
    <dbReference type="NCBI Taxonomy" id="29158"/>
    <lineage>
        <taxon>Eukaryota</taxon>
        <taxon>Metazoa</taxon>
        <taxon>Spiralia</taxon>
        <taxon>Lophotrochozoa</taxon>
        <taxon>Mollusca</taxon>
        <taxon>Bivalvia</taxon>
        <taxon>Autobranchia</taxon>
        <taxon>Pteriomorphia</taxon>
        <taxon>Mytilida</taxon>
        <taxon>Mytiloidea</taxon>
        <taxon>Mytilidae</taxon>
        <taxon>Mytilinae</taxon>
        <taxon>Mytilus</taxon>
    </lineage>
</organism>
<evidence type="ECO:0000256" key="1">
    <source>
        <dbReference type="SAM" id="Phobius"/>
    </source>
</evidence>
<dbReference type="EMBL" id="UYJE01001219">
    <property type="protein sequence ID" value="VDI00143.1"/>
    <property type="molecule type" value="Genomic_DNA"/>
</dbReference>
<comment type="caution">
    <text evidence="2">The sequence shown here is derived from an EMBL/GenBank/DDBJ whole genome shotgun (WGS) entry which is preliminary data.</text>
</comment>
<feature type="transmembrane region" description="Helical" evidence="1">
    <location>
        <begin position="9"/>
        <end position="29"/>
    </location>
</feature>
<dbReference type="GO" id="GO:0015074">
    <property type="term" value="P:DNA integration"/>
    <property type="evidence" value="ECO:0007669"/>
    <property type="project" value="InterPro"/>
</dbReference>
<keyword evidence="3" id="KW-1185">Reference proteome</keyword>
<dbReference type="Gene3D" id="1.10.443.10">
    <property type="entry name" value="Intergrase catalytic core"/>
    <property type="match status" value="1"/>
</dbReference>
<dbReference type="Proteomes" id="UP000596742">
    <property type="component" value="Unassembled WGS sequence"/>
</dbReference>
<keyword evidence="1" id="KW-1133">Transmembrane helix</keyword>
<sequence>MITALHKGIFSPFVTALIEAACVVAYFGFLRCGELTVNTDFDASCNLCIEDITFEEDYAILHLKTSKTDPFRSG</sequence>
<dbReference type="OrthoDB" id="10068687at2759"/>
<evidence type="ECO:0000313" key="3">
    <source>
        <dbReference type="Proteomes" id="UP000596742"/>
    </source>
</evidence>